<feature type="compositionally biased region" description="Basic and acidic residues" evidence="1">
    <location>
        <begin position="1"/>
        <end position="29"/>
    </location>
</feature>
<reference evidence="2 3" key="1">
    <citation type="submission" date="2024-01" db="EMBL/GenBank/DDBJ databases">
        <title>The genomes of 5 underutilized Papilionoideae crops provide insights into root nodulation and disease resistance.</title>
        <authorList>
            <person name="Yuan L."/>
        </authorList>
    </citation>
    <scope>NUCLEOTIDE SEQUENCE [LARGE SCALE GENOMIC DNA]</scope>
    <source>
        <strain evidence="2">LY-2023</strain>
        <tissue evidence="2">Leaf</tissue>
    </source>
</reference>
<dbReference type="AlphaFoldDB" id="A0AAN9FWZ1"/>
<gene>
    <name evidence="2" type="ORF">RJT34_24795</name>
</gene>
<keyword evidence="3" id="KW-1185">Reference proteome</keyword>
<proteinExistence type="predicted"/>
<comment type="caution">
    <text evidence="2">The sequence shown here is derived from an EMBL/GenBank/DDBJ whole genome shotgun (WGS) entry which is preliminary data.</text>
</comment>
<organism evidence="2 3">
    <name type="scientific">Clitoria ternatea</name>
    <name type="common">Butterfly pea</name>
    <dbReference type="NCBI Taxonomy" id="43366"/>
    <lineage>
        <taxon>Eukaryota</taxon>
        <taxon>Viridiplantae</taxon>
        <taxon>Streptophyta</taxon>
        <taxon>Embryophyta</taxon>
        <taxon>Tracheophyta</taxon>
        <taxon>Spermatophyta</taxon>
        <taxon>Magnoliopsida</taxon>
        <taxon>eudicotyledons</taxon>
        <taxon>Gunneridae</taxon>
        <taxon>Pentapetalae</taxon>
        <taxon>rosids</taxon>
        <taxon>fabids</taxon>
        <taxon>Fabales</taxon>
        <taxon>Fabaceae</taxon>
        <taxon>Papilionoideae</taxon>
        <taxon>50 kb inversion clade</taxon>
        <taxon>NPAAA clade</taxon>
        <taxon>indigoferoid/millettioid clade</taxon>
        <taxon>Phaseoleae</taxon>
        <taxon>Clitoria</taxon>
    </lineage>
</organism>
<dbReference type="EMBL" id="JAYKXN010000006">
    <property type="protein sequence ID" value="KAK7279738.1"/>
    <property type="molecule type" value="Genomic_DNA"/>
</dbReference>
<sequence length="120" mass="14050">MKEKERCSTLLMRDKNTQHPQWREKQREREEEEEDSASEPLRLALRVPPPPPPPLPLLSSVSKNTLSTLFYFSPCLLLFDPFHSPYLFLSLSHPFRFFCQNGTYATSHRSLLLIWCGEQS</sequence>
<evidence type="ECO:0000313" key="2">
    <source>
        <dbReference type="EMBL" id="KAK7279738.1"/>
    </source>
</evidence>
<name>A0AAN9FWZ1_CLITE</name>
<evidence type="ECO:0000256" key="1">
    <source>
        <dbReference type="SAM" id="MobiDB-lite"/>
    </source>
</evidence>
<protein>
    <submittedName>
        <fullName evidence="2">Uncharacterized protein</fullName>
    </submittedName>
</protein>
<evidence type="ECO:0000313" key="3">
    <source>
        <dbReference type="Proteomes" id="UP001359559"/>
    </source>
</evidence>
<accession>A0AAN9FWZ1</accession>
<feature type="region of interest" description="Disordered" evidence="1">
    <location>
        <begin position="1"/>
        <end position="49"/>
    </location>
</feature>
<dbReference type="Proteomes" id="UP001359559">
    <property type="component" value="Unassembled WGS sequence"/>
</dbReference>